<evidence type="ECO:0000313" key="2">
    <source>
        <dbReference type="Proteomes" id="UP001161405"/>
    </source>
</evidence>
<protein>
    <submittedName>
        <fullName evidence="1">Uncharacterized protein</fullName>
    </submittedName>
</protein>
<sequence length="50" mass="5537">MVTASAAALAISMPYSKLNKKLFTTLSLMNELRLKRHKSGTFKGLKVRAL</sequence>
<organism evidence="1 2">
    <name type="scientific">Maritalea porphyrae</name>
    <dbReference type="NCBI Taxonomy" id="880732"/>
    <lineage>
        <taxon>Bacteria</taxon>
        <taxon>Pseudomonadati</taxon>
        <taxon>Pseudomonadota</taxon>
        <taxon>Alphaproteobacteria</taxon>
        <taxon>Hyphomicrobiales</taxon>
        <taxon>Devosiaceae</taxon>
        <taxon>Maritalea</taxon>
    </lineage>
</organism>
<accession>A0ABQ5UVY0</accession>
<evidence type="ECO:0000313" key="1">
    <source>
        <dbReference type="EMBL" id="GLQ18880.1"/>
    </source>
</evidence>
<reference evidence="1" key="1">
    <citation type="journal article" date="2014" name="Int. J. Syst. Evol. Microbiol.">
        <title>Complete genome of a new Firmicutes species belonging to the dominant human colonic microbiota ('Ruminococcus bicirculans') reveals two chromosomes and a selective capacity to utilize plant glucans.</title>
        <authorList>
            <consortium name="NISC Comparative Sequencing Program"/>
            <person name="Wegmann U."/>
            <person name="Louis P."/>
            <person name="Goesmann A."/>
            <person name="Henrissat B."/>
            <person name="Duncan S.H."/>
            <person name="Flint H.J."/>
        </authorList>
    </citation>
    <scope>NUCLEOTIDE SEQUENCE</scope>
    <source>
        <strain evidence="1">NBRC 107169</strain>
    </source>
</reference>
<comment type="caution">
    <text evidence="1">The sequence shown here is derived from an EMBL/GenBank/DDBJ whole genome shotgun (WGS) entry which is preliminary data.</text>
</comment>
<gene>
    <name evidence="1" type="ORF">GCM10007879_31290</name>
</gene>
<dbReference type="EMBL" id="BSNI01000002">
    <property type="protein sequence ID" value="GLQ18880.1"/>
    <property type="molecule type" value="Genomic_DNA"/>
</dbReference>
<reference evidence="1" key="2">
    <citation type="submission" date="2023-01" db="EMBL/GenBank/DDBJ databases">
        <title>Draft genome sequence of Maritalea porphyrae strain NBRC 107169.</title>
        <authorList>
            <person name="Sun Q."/>
            <person name="Mori K."/>
        </authorList>
    </citation>
    <scope>NUCLEOTIDE SEQUENCE</scope>
    <source>
        <strain evidence="1">NBRC 107169</strain>
    </source>
</reference>
<dbReference type="Proteomes" id="UP001161405">
    <property type="component" value="Unassembled WGS sequence"/>
</dbReference>
<name>A0ABQ5UVY0_9HYPH</name>
<keyword evidence="2" id="KW-1185">Reference proteome</keyword>
<proteinExistence type="predicted"/>